<evidence type="ECO:0000259" key="1">
    <source>
        <dbReference type="Pfam" id="PF14744"/>
    </source>
</evidence>
<evidence type="ECO:0000313" key="5">
    <source>
        <dbReference type="Proteomes" id="UP001327560"/>
    </source>
</evidence>
<dbReference type="GO" id="GO:0071203">
    <property type="term" value="C:WASH complex"/>
    <property type="evidence" value="ECO:0007669"/>
    <property type="project" value="InterPro"/>
</dbReference>
<reference evidence="4 5" key="1">
    <citation type="submission" date="2023-10" db="EMBL/GenBank/DDBJ databases">
        <title>Chromosome-scale genome assembly provides insights into flower coloration mechanisms of Canna indica.</title>
        <authorList>
            <person name="Li C."/>
        </authorList>
    </citation>
    <scope>NUCLEOTIDE SEQUENCE [LARGE SCALE GENOMIC DNA]</scope>
    <source>
        <tissue evidence="4">Flower</tissue>
    </source>
</reference>
<accession>A0AAQ3Q2D5</accession>
<evidence type="ECO:0000259" key="2">
    <source>
        <dbReference type="Pfam" id="PF14745"/>
    </source>
</evidence>
<organism evidence="4 5">
    <name type="scientific">Canna indica</name>
    <name type="common">Indian-shot</name>
    <dbReference type="NCBI Taxonomy" id="4628"/>
    <lineage>
        <taxon>Eukaryota</taxon>
        <taxon>Viridiplantae</taxon>
        <taxon>Streptophyta</taxon>
        <taxon>Embryophyta</taxon>
        <taxon>Tracheophyta</taxon>
        <taxon>Spermatophyta</taxon>
        <taxon>Magnoliopsida</taxon>
        <taxon>Liliopsida</taxon>
        <taxon>Zingiberales</taxon>
        <taxon>Cannaceae</taxon>
        <taxon>Canna</taxon>
    </lineage>
</organism>
<dbReference type="PANTHER" id="PTHR31409:SF0">
    <property type="entry name" value="WASH COMPLEX SUBUNIT 4"/>
    <property type="match status" value="1"/>
</dbReference>
<keyword evidence="5" id="KW-1185">Reference proteome</keyword>
<dbReference type="InterPro" id="IPR028282">
    <property type="entry name" value="WASH-7_central"/>
</dbReference>
<dbReference type="Proteomes" id="UP001327560">
    <property type="component" value="Chromosome 1"/>
</dbReference>
<proteinExistence type="predicted"/>
<dbReference type="GO" id="GO:0007032">
    <property type="term" value="P:endosome organization"/>
    <property type="evidence" value="ECO:0007669"/>
    <property type="project" value="TreeGrafter"/>
</dbReference>
<protein>
    <submittedName>
        <fullName evidence="4">WASH complex subunit 7-like isoform X1</fullName>
    </submittedName>
</protein>
<feature type="domain" description="WASH complex subunit 7 central" evidence="1">
    <location>
        <begin position="613"/>
        <end position="956"/>
    </location>
</feature>
<feature type="domain" description="WASH complex subunit 4 N-terminal" evidence="2">
    <location>
        <begin position="43"/>
        <end position="612"/>
    </location>
</feature>
<dbReference type="InterPro" id="IPR027307">
    <property type="entry name" value="WASH7"/>
</dbReference>
<evidence type="ECO:0000313" key="4">
    <source>
        <dbReference type="EMBL" id="WOK95333.1"/>
    </source>
</evidence>
<name>A0AAQ3Q2D5_9LILI</name>
<dbReference type="EMBL" id="CP136890">
    <property type="protein sequence ID" value="WOK95333.1"/>
    <property type="molecule type" value="Genomic_DNA"/>
</dbReference>
<evidence type="ECO:0000259" key="3">
    <source>
        <dbReference type="Pfam" id="PF14746"/>
    </source>
</evidence>
<gene>
    <name evidence="4" type="ORF">Cni_G04040</name>
</gene>
<dbReference type="Pfam" id="PF14744">
    <property type="entry name" value="WASH-7_mid"/>
    <property type="match status" value="1"/>
</dbReference>
<dbReference type="Pfam" id="PF14745">
    <property type="entry name" value="WASH-4_N"/>
    <property type="match status" value="1"/>
</dbReference>
<feature type="domain" description="WASH complex subunit 7 C-terminal" evidence="3">
    <location>
        <begin position="992"/>
        <end position="1104"/>
    </location>
</feature>
<dbReference type="AlphaFoldDB" id="A0AAQ3Q2D5"/>
<dbReference type="InterPro" id="IPR028283">
    <property type="entry name" value="WASH-7_C"/>
</dbReference>
<dbReference type="InterPro" id="IPR028191">
    <property type="entry name" value="WASH-4_N"/>
</dbReference>
<dbReference type="Pfam" id="PF14746">
    <property type="entry name" value="WASH-7_C"/>
    <property type="match status" value="1"/>
</dbReference>
<sequence length="1153" mass="132438">MFSELLEQQEKLRRVVDEWRIRSHDLLGDLGSDPYIAASPALATSVSDPIHLHVEPIEHSHLSELLKSDNVDVSKFIMVLSYDCIEISNLSNLASKNLYRQLLLFGHRSSPQEVLLEGEPQKAFGESLSLFMELYDITTRMADILGNLLQQLNSVYSLRDKNVRPLNSIKNLILRTAFETFGEGLAVFLVLDEIIKQNEHIKSYLSLFSRMLNKVKLELDTFDITVEDIDLLDQVVGHFEKLLEVSFFQWVLYKESSWQGTMEQVKRNKTFIDGCFSCIHEGLLEIHSRLDTWKELPLDRWKMLQHMALFIFLTHASAISPEKKLGKVISDMIHLAPLIYVGGKRIILIDVLKEQCSPLLSSWSFVREVIRDRNVVNSNYLKRLTEVHSRDWQAMKDALSCWIVSFHSTIHPSAEMLSEGWLQLHLKKTMQGIVLANRLQLLILSILDLHTLLEVPIKREKLKSLCHMIVFLKVLEQIFQIRGPDLIRSLPHIINIIQGDIEQLILPSKYKLQVEVDKGSQISKLGFLSSLTRGGKETDTRLTDNLSLVHVSLQMLQGGGSHRRRIIFSNILDVLRSTGCLDINFSRVQKLTSKLGILANFHPIISNVTDCSFLYWRREMMGNLFSFIYADVRRSSWLQYLLDAFSDGVRLLKLGKVGKLTLETYEKEIEYGVKNEIVAPLCRDIETDLRLHVHSTYLKGSVVVNPTKTGVRNLAWYLEIKPLRLPFKFIDIRLLVESYLNSAFYNHSTMSTYDRKIYLEMQLLAELKYGLFLDNIHFVGNSMVHNIDIHEIVQHLHAFAENYCYNIIKQVFIEKVPKGQNKKNLRLIRVEDIANSISIHGQKGIYKASDAILKFLNEMFTTLSQLFQDNYSRTDSPNNCIFLKTDKEIVKGLPFLQQGEPRSVLGKLVLGDHGWNFLEQLHFVMIKMGNALGLVRIFQAGSSRHFSNISRFTTDLSFAENYQKLGFTDEILAAGSTMDKTIEGNYKPDGRMESFSVFISAFIKGRHFSEDDHMKDLFHIIPSIIVNFICSRVCQKDNLLLKERDFGSIVYMHDNFFMGVAFALKVLGQEKSFDQLNWFAYARKIIDDGMSSLEGSSKVQENSKVGSLARLKLWSQTPSIPVETQKDLDECKGYLKEIEYVEHVLNISRTLMS</sequence>
<dbReference type="PANTHER" id="PTHR31409">
    <property type="entry name" value="WASH COMPLEX SUBUNIT 4"/>
    <property type="match status" value="1"/>
</dbReference>
<dbReference type="GO" id="GO:0005768">
    <property type="term" value="C:endosome"/>
    <property type="evidence" value="ECO:0007669"/>
    <property type="project" value="TreeGrafter"/>
</dbReference>
<dbReference type="GO" id="GO:0016197">
    <property type="term" value="P:endosomal transport"/>
    <property type="evidence" value="ECO:0007669"/>
    <property type="project" value="TreeGrafter"/>
</dbReference>